<dbReference type="InterPro" id="IPR024298">
    <property type="entry name" value="Sec16_Sec23-bd"/>
</dbReference>
<keyword evidence="7 12" id="KW-0931">ER-Golgi transport</keyword>
<dbReference type="Pfam" id="PF12932">
    <property type="entry name" value="Sec16"/>
    <property type="match status" value="1"/>
</dbReference>
<evidence type="ECO:0000256" key="6">
    <source>
        <dbReference type="ARBA" id="ARBA00022824"/>
    </source>
</evidence>
<name>A0A6P7Y2V6_9AMPH</name>
<feature type="domain" description="Sec16 central conserved" evidence="15">
    <location>
        <begin position="285"/>
        <end position="383"/>
    </location>
</feature>
<dbReference type="CDD" id="cd09233">
    <property type="entry name" value="ACE1-Sec16-like"/>
    <property type="match status" value="1"/>
</dbReference>
<feature type="compositionally biased region" description="Basic and acidic residues" evidence="13">
    <location>
        <begin position="1022"/>
        <end position="1034"/>
    </location>
</feature>
<dbReference type="KEGG" id="muo:115471976"/>
<comment type="function">
    <text evidence="11">Plays a role in the organization of the endoplasmic reticulum exit sites (ERES), also known as transitional endoplasmic reticulum (tER). Required for secretory cargo traffic from the endoplasmic reticulum to the Golgi apparatus. Involved in peroxisome biogenesis. Regulates the transport of peroxisomal biogenesis factors PEX3 and PEX16 from the ER to peroxisomes.</text>
</comment>
<protein>
    <recommendedName>
        <fullName evidence="12">Protein transport protein sec16</fullName>
    </recommendedName>
</protein>
<dbReference type="GO" id="GO:0005789">
    <property type="term" value="C:endoplasmic reticulum membrane"/>
    <property type="evidence" value="ECO:0007669"/>
    <property type="project" value="UniProtKB-SubCell"/>
</dbReference>
<accession>A0A6P7Y2V6</accession>
<dbReference type="GO" id="GO:0012507">
    <property type="term" value="C:ER to Golgi transport vesicle membrane"/>
    <property type="evidence" value="ECO:0007669"/>
    <property type="project" value="TreeGrafter"/>
</dbReference>
<dbReference type="FunFam" id="1.25.40.1030:FF:000003">
    <property type="entry name" value="Protein transport protein sec16"/>
    <property type="match status" value="1"/>
</dbReference>
<keyword evidence="16" id="KW-1185">Reference proteome</keyword>
<dbReference type="OrthoDB" id="8918678at2759"/>
<dbReference type="GO" id="GO:0015031">
    <property type="term" value="P:protein transport"/>
    <property type="evidence" value="ECO:0007669"/>
    <property type="project" value="UniProtKB-KW"/>
</dbReference>
<dbReference type="Proteomes" id="UP000515156">
    <property type="component" value="Chromosome 6"/>
</dbReference>
<feature type="compositionally biased region" description="Low complexity" evidence="13">
    <location>
        <begin position="946"/>
        <end position="958"/>
    </location>
</feature>
<feature type="domain" description="Sec16 Sec23-binding" evidence="14">
    <location>
        <begin position="451"/>
        <end position="687"/>
    </location>
</feature>
<evidence type="ECO:0000256" key="11">
    <source>
        <dbReference type="ARBA" id="ARBA00045648"/>
    </source>
</evidence>
<keyword evidence="10 12" id="KW-0472">Membrane</keyword>
<evidence type="ECO:0000259" key="14">
    <source>
        <dbReference type="Pfam" id="PF12931"/>
    </source>
</evidence>
<feature type="compositionally biased region" description="Basic and acidic residues" evidence="13">
    <location>
        <begin position="854"/>
        <end position="864"/>
    </location>
</feature>
<dbReference type="FunCoup" id="A0A6P7Y2V6">
    <property type="interactions" value="1193"/>
</dbReference>
<keyword evidence="9 12" id="KW-0333">Golgi apparatus</keyword>
<comment type="subunit">
    <text evidence="12">SEC16A and SEC16B are each present in multiple copies in a heteromeric complex.</text>
</comment>
<keyword evidence="4 12" id="KW-0813">Transport</keyword>
<gene>
    <name evidence="17" type="primary">SEC16B</name>
</gene>
<evidence type="ECO:0000259" key="15">
    <source>
        <dbReference type="Pfam" id="PF12932"/>
    </source>
</evidence>
<feature type="region of interest" description="Disordered" evidence="13">
    <location>
        <begin position="834"/>
        <end position="919"/>
    </location>
</feature>
<dbReference type="RefSeq" id="XP_030061837.1">
    <property type="nucleotide sequence ID" value="XM_030205977.1"/>
</dbReference>
<organism evidence="16 17">
    <name type="scientific">Microcaecilia unicolor</name>
    <dbReference type="NCBI Taxonomy" id="1415580"/>
    <lineage>
        <taxon>Eukaryota</taxon>
        <taxon>Metazoa</taxon>
        <taxon>Chordata</taxon>
        <taxon>Craniata</taxon>
        <taxon>Vertebrata</taxon>
        <taxon>Euteleostomi</taxon>
        <taxon>Amphibia</taxon>
        <taxon>Gymnophiona</taxon>
        <taxon>Siphonopidae</taxon>
        <taxon>Microcaecilia</taxon>
    </lineage>
</organism>
<keyword evidence="8 12" id="KW-0653">Protein transport</keyword>
<evidence type="ECO:0000256" key="12">
    <source>
        <dbReference type="RuleBase" id="RU364101"/>
    </source>
</evidence>
<comment type="subcellular location">
    <subcellularLocation>
        <location evidence="2">Endoplasmic reticulum membrane</location>
        <topology evidence="2">Peripheral membrane protein</topology>
    </subcellularLocation>
    <subcellularLocation>
        <location evidence="1">Golgi apparatus membrane</location>
        <topology evidence="1">Peripheral membrane protein</topology>
    </subcellularLocation>
</comment>
<comment type="similarity">
    <text evidence="3 12">Belongs to the SEC16 family.</text>
</comment>
<keyword evidence="5" id="KW-0962">Peroxisome biogenesis</keyword>
<dbReference type="Pfam" id="PF12931">
    <property type="entry name" value="TPR_Sec16"/>
    <property type="match status" value="1"/>
</dbReference>
<dbReference type="PANTHER" id="PTHR13402:SF11">
    <property type="entry name" value="PROTEIN TRANSPORT PROTEIN SEC16B"/>
    <property type="match status" value="1"/>
</dbReference>
<reference evidence="17" key="1">
    <citation type="submission" date="2025-08" db="UniProtKB">
        <authorList>
            <consortium name="RefSeq"/>
        </authorList>
    </citation>
    <scope>IDENTIFICATION</scope>
</reference>
<feature type="compositionally biased region" description="Low complexity" evidence="13">
    <location>
        <begin position="877"/>
        <end position="887"/>
    </location>
</feature>
<dbReference type="GO" id="GO:0016192">
    <property type="term" value="P:vesicle-mediated transport"/>
    <property type="evidence" value="ECO:0007669"/>
    <property type="project" value="UniProtKB-KW"/>
</dbReference>
<feature type="compositionally biased region" description="Polar residues" evidence="13">
    <location>
        <begin position="1062"/>
        <end position="1073"/>
    </location>
</feature>
<evidence type="ECO:0000256" key="3">
    <source>
        <dbReference type="ARBA" id="ARBA00005927"/>
    </source>
</evidence>
<dbReference type="AlphaFoldDB" id="A0A6P7Y2V6"/>
<evidence type="ECO:0000256" key="1">
    <source>
        <dbReference type="ARBA" id="ARBA00004395"/>
    </source>
</evidence>
<dbReference type="GO" id="GO:0070971">
    <property type="term" value="C:endoplasmic reticulum exit site"/>
    <property type="evidence" value="ECO:0007669"/>
    <property type="project" value="UniProtKB-ARBA"/>
</dbReference>
<feature type="compositionally biased region" description="Pro residues" evidence="13">
    <location>
        <begin position="966"/>
        <end position="976"/>
    </location>
</feature>
<evidence type="ECO:0000256" key="10">
    <source>
        <dbReference type="ARBA" id="ARBA00023136"/>
    </source>
</evidence>
<dbReference type="GO" id="GO:0007030">
    <property type="term" value="P:Golgi organization"/>
    <property type="evidence" value="ECO:0007669"/>
    <property type="project" value="TreeGrafter"/>
</dbReference>
<evidence type="ECO:0000256" key="5">
    <source>
        <dbReference type="ARBA" id="ARBA00022593"/>
    </source>
</evidence>
<dbReference type="GO" id="GO:0070973">
    <property type="term" value="P:protein localization to endoplasmic reticulum exit site"/>
    <property type="evidence" value="ECO:0007669"/>
    <property type="project" value="TreeGrafter"/>
</dbReference>
<dbReference type="GO" id="GO:0000139">
    <property type="term" value="C:Golgi membrane"/>
    <property type="evidence" value="ECO:0007669"/>
    <property type="project" value="UniProtKB-SubCell"/>
</dbReference>
<evidence type="ECO:0000313" key="17">
    <source>
        <dbReference type="RefSeq" id="XP_030061837.1"/>
    </source>
</evidence>
<feature type="region of interest" description="Disordered" evidence="13">
    <location>
        <begin position="935"/>
        <end position="1090"/>
    </location>
</feature>
<evidence type="ECO:0000256" key="4">
    <source>
        <dbReference type="ARBA" id="ARBA00022448"/>
    </source>
</evidence>
<feature type="region of interest" description="Disordered" evidence="13">
    <location>
        <begin position="96"/>
        <end position="120"/>
    </location>
</feature>
<dbReference type="PANTHER" id="PTHR13402">
    <property type="entry name" value="RGPR-RELATED"/>
    <property type="match status" value="1"/>
</dbReference>
<keyword evidence="6 12" id="KW-0256">Endoplasmic reticulum</keyword>
<evidence type="ECO:0000256" key="8">
    <source>
        <dbReference type="ARBA" id="ARBA00022927"/>
    </source>
</evidence>
<proteinExistence type="inferred from homology"/>
<evidence type="ECO:0000256" key="9">
    <source>
        <dbReference type="ARBA" id="ARBA00023034"/>
    </source>
</evidence>
<evidence type="ECO:0000256" key="13">
    <source>
        <dbReference type="SAM" id="MobiDB-lite"/>
    </source>
</evidence>
<dbReference type="GeneID" id="115471976"/>
<dbReference type="InParanoid" id="A0A6P7Y2V6"/>
<evidence type="ECO:0000256" key="2">
    <source>
        <dbReference type="ARBA" id="ARBA00004406"/>
    </source>
</evidence>
<dbReference type="GO" id="GO:0007031">
    <property type="term" value="P:peroxisome organization"/>
    <property type="evidence" value="ECO:0007669"/>
    <property type="project" value="UniProtKB-KW"/>
</dbReference>
<dbReference type="Gene3D" id="1.25.40.1030">
    <property type="match status" value="1"/>
</dbReference>
<feature type="compositionally biased region" description="Basic and acidic residues" evidence="13">
    <location>
        <begin position="894"/>
        <end position="917"/>
    </location>
</feature>
<evidence type="ECO:0000313" key="16">
    <source>
        <dbReference type="Proteomes" id="UP000515156"/>
    </source>
</evidence>
<dbReference type="CTD" id="89866"/>
<evidence type="ECO:0000256" key="7">
    <source>
        <dbReference type="ARBA" id="ARBA00022892"/>
    </source>
</evidence>
<dbReference type="InterPro" id="IPR024340">
    <property type="entry name" value="Sec16_CCD"/>
</dbReference>
<sequence length="1090" mass="123512">MDPGALLPHSQSQGRYVARTEIPEKGPWRGAYHHRSTPLPKPNSEMYYQPLDPRCGPQPWLNSWAGYYNHHPSLPFRSSEQSKQESWTEYYERGYPHRPYSRQGNEEAYQTYPDQGPLREDYYRGNYHRYPNAAQEDPEWRQAGSYDYQRAAYWDQNYYSTYQQEPERRSFQQKDGAYCKAEHYEESYNWDSRQKRNGEELQRNLLEESRTQQDKLSNASEPSLLLQYRDSGLSSSSYELSQYMVDSSDQYDQDPSGRWSPVRTEEVLSPMPHTVEPLKYSLPHVTVCFGAGGQFVRVCPNFPAEGQPALIEIHSLEVLLHDTVEQEKMRTFPGPLAREDLHKLDVMTYCQRKIAQIGQTDSVRNHDLALIWQLLILLCRQNGTMVGSDIAELLMQNCWRMKYTKQETSANLINLTDEAWLLPGSGIPDLLTGEIPCSAESAASAVEKFTKLLFYGRKKEALEWAMKSQLWGHALFLSSKMDLRTYSEVMSRFTSTLAINDPVQTLFQLMSGRIPRAATCCGDLKWGDWRPHLAVILTNQVEDNELKQRTLLTMGDSLVGKGLIEAAHFCYLMANATFGYYSVRKHPLVLLGSSCSQTFPKFTSTESIQRTEIFEYCQLLRHPKSFIPSFQVYKLLYASRLADYGLSSLALHYCEVIGSALQAQNSVNHFVLLTELIKLAERLKMSDPGLLERPEQEETQDPDWLIQLRVRLQQLQVEGEHDSRTAASVDTACASRPAADLQAFSQSSVSLEDSRRDIQTWENQQKLGHPQDTHYMAEGMGLYQTGTTQHPSYHPGTYHMAGVPQHTPVPVDRVNDTLQPGFSKVMTSPWNLENEQHCGPPGPENFAVTAQPQEQHKEFGDGKETPVQALHAPVARIRSISESSTISVEEEHSEDSSERDTEDTRENPQGPEMKEAVSKTGSGYGWFSWFRSKPSNTAVSSKEDSSSVPHVSDSSLPDQQEMTAAPLPPLLPPPVSTSPSSHHLPSPPPSLHLPHTGVNPFSRMAGTKETQDSNSRRVSLSVKEEDQVLTEKAESPSNPSPAFTPLPLEGTVPLFNPLELSTARSNTLNQPRRLSQRRYPMQPPRTNNLL</sequence>